<organism evidence="7 8">
    <name type="scientific">Heterobasidion irregulare (strain TC 32-1)</name>
    <dbReference type="NCBI Taxonomy" id="747525"/>
    <lineage>
        <taxon>Eukaryota</taxon>
        <taxon>Fungi</taxon>
        <taxon>Dikarya</taxon>
        <taxon>Basidiomycota</taxon>
        <taxon>Agaricomycotina</taxon>
        <taxon>Agaricomycetes</taxon>
        <taxon>Russulales</taxon>
        <taxon>Bondarzewiaceae</taxon>
        <taxon>Heterobasidion</taxon>
        <taxon>Heterobasidion annosum species complex</taxon>
    </lineage>
</organism>
<feature type="region of interest" description="Disordered" evidence="3">
    <location>
        <begin position="1500"/>
        <end position="1521"/>
    </location>
</feature>
<dbReference type="InterPro" id="IPR000198">
    <property type="entry name" value="RhoGAP_dom"/>
</dbReference>
<evidence type="ECO:0000259" key="6">
    <source>
        <dbReference type="PROSITE" id="PS50238"/>
    </source>
</evidence>
<dbReference type="InterPro" id="IPR008936">
    <property type="entry name" value="Rho_GTPase_activation_prot"/>
</dbReference>
<dbReference type="CDD" id="cd00821">
    <property type="entry name" value="PH"/>
    <property type="match status" value="1"/>
</dbReference>
<evidence type="ECO:0000256" key="3">
    <source>
        <dbReference type="SAM" id="MobiDB-lite"/>
    </source>
</evidence>
<accession>W4JNQ2</accession>
<dbReference type="GO" id="GO:0007264">
    <property type="term" value="P:small GTPase-mediated signal transduction"/>
    <property type="evidence" value="ECO:0007669"/>
    <property type="project" value="InterPro"/>
</dbReference>
<dbReference type="Proteomes" id="UP000030671">
    <property type="component" value="Unassembled WGS sequence"/>
</dbReference>
<dbReference type="OrthoDB" id="79452at2759"/>
<name>W4JNQ2_HETIT</name>
<dbReference type="KEGG" id="hir:HETIRDRAFT_39880"/>
<dbReference type="GO" id="GO:0005737">
    <property type="term" value="C:cytoplasm"/>
    <property type="evidence" value="ECO:0007669"/>
    <property type="project" value="TreeGrafter"/>
</dbReference>
<dbReference type="GO" id="GO:0005096">
    <property type="term" value="F:GTPase activator activity"/>
    <property type="evidence" value="ECO:0007669"/>
    <property type="project" value="UniProtKB-KW"/>
</dbReference>
<feature type="domain" description="Rho-GAP" evidence="6">
    <location>
        <begin position="1530"/>
        <end position="1724"/>
    </location>
</feature>
<dbReference type="SMART" id="SM00324">
    <property type="entry name" value="RhoGAP"/>
    <property type="match status" value="1"/>
</dbReference>
<proteinExistence type="predicted"/>
<dbReference type="PANTHER" id="PTHR23176">
    <property type="entry name" value="RHO/RAC/CDC GTPASE-ACTIVATING PROTEIN"/>
    <property type="match status" value="1"/>
</dbReference>
<feature type="region of interest" description="Disordered" evidence="3">
    <location>
        <begin position="257"/>
        <end position="290"/>
    </location>
</feature>
<sequence>MDKRSSQITYHAGFVNRMSDFSPPPTHASTYAHAATSLTKGWKPFKLVLRGTKLQFYKPPYDRVAAVKELFPIGVVSVDEEEEAEAGLSDVVDDTKAEAKPTPLRRRRAYWGRRMHPDLVIREEAIEKGTLEALVHEAVFATTFRENGLEAGPIDTRTGEWQDFASAILFALPTLVGAGRFETELLRCCAYLVSGAEDLLKEIERGRVQWLANEYVRYHGSPADPSAWETFRKETIPDCPKGFWQLDASAHRASSSTQALYSRSPKSNASTNNPDSFSPNVNTFSPRPGAGDVMGSLTSMADMLAPILPGRKSTDLLSRPSMSSNKDIIWSTLEREGFTKEVLLRLSPRLVARSLLIFNRNILESLPENLTADNCLLDDSSTGRPLPVASDAQVEDAAQKVTVFFGSDDRPHWLTKLVILHILGPDSPSFTSRMSGDQAPQTSRTHTRSEVISAWVRAGELSRLAGDHCSWQAIRAALCSRPIARLEKAWKRVDTSSISVVESWIKQVQGFDRIGGVDVIMTPWGGDLHQKIRTALDRAKVGGEEVWTVGKLTEAKDLFEGFRTSFSLCPRKNNPLLDDVSEDIERLASAWKDLCISGGGKGNIASQFIHVDQFMSLSIAAESRRKGLYEPYFWSPSALSTSPTNHTLASLLFPEHLPEVSLINRSQVWRGRLESGATQLSVQDVQFLRSADSASKLASSQKRKSLGTARDGLNGEEFGGTIIPIFDGELLLLVQPGAETSISPTSSRPPSRPSSSVIDPSITEKPMSRAPSIRVKAGSHAMDRKASLARRSSLPSISQRASVVLQEHPSERPVRVVVKAGTLERLVEVLAHGLPGISVSIADDNGEMPLREGVARDIRLDRSDFASIWWNVYRSFVTPLVFFELLRKRYVSASLAGQSAVAELQHIAQVRSEILEAISEWIQLGGGAQDILDDGPLFHAVQAFFNSPTDHEMPDSPAKDDLTVSHAWSSLNQTRASVTTLLTCQTMRPTIQSLSYPEIVTNSSLSEGFGIDPPDLDNADPEGLVNNFDAMASAAFRNVTEEDLFVTADLLEVQTADRMGWLLPRDASTTNDDVEIQTIYSYISEIEPSTLISELTHDSIFRLLPPGLRSCLRAHHVLRKWVVSQIVAPRLGLQVRQARMELLLQAVEICRRSSLSDSPDGFPEKPSIRSFVEFVLTSAIISAESRIHQRAWYNVANARKVGCESLVAFLAKPVCQPSTPKWPLATDMGWTLERMLELISLPDVHESLSPEGRPLVNFDKRRQLCNLISNTPCVSRSRLRRDIDRRDFERLGNIEREVGLLQFDLRSTKEDAYRELSHAGVSGPPKRAQRPFQKHVSAQHEKNKRDRYLRDRLSKERKQEQLKNDRKDEYLNKAMHTRRPYTAAQRQHRIKKSASSGFFQQLMRPISSAFSLDNVDSSSGKRTAAELDFTPTGKPSLVLNVVDAQVAHFINRERSYTFQLDTEDGGHYLLQAASKVEMIKWIQTIDRVSKSAAKRRLTYLGNSPKPQLSDHIHERPKTASRDPTATVFGVDLEFLLKREAGGNPVPQGAVPSVIERCLQEVEARGLSEVGIYRIAGASSEVNGLKEKLNRGEWPITLSTDIYAVCDIIKTWFRVLPEPVFPSYSYHDVIEAMKIEDLNSRIERIRTVIQALHRHNFDLLKRVVEHLDRVTDYEEHNQMGSDALAIVFSPNLLRAPHNDFVMIMANMQHTNRLVKALVTHFHTIFDEIDPDAEGDHDEDEDEFELPIPEEDEEADAEFLRSAPIIYPGSENSLVSQIS</sequence>
<dbReference type="PROSITE" id="PS50212">
    <property type="entry name" value="RASGEF_NTER"/>
    <property type="match status" value="1"/>
</dbReference>
<dbReference type="SUPFAM" id="SSF48350">
    <property type="entry name" value="GTPase activation domain, GAP"/>
    <property type="match status" value="1"/>
</dbReference>
<gene>
    <name evidence="7" type="ORF">HETIRDRAFT_39880</name>
</gene>
<evidence type="ECO:0000313" key="7">
    <source>
        <dbReference type="EMBL" id="ETW74695.1"/>
    </source>
</evidence>
<feature type="region of interest" description="Disordered" evidence="3">
    <location>
        <begin position="1315"/>
        <end position="1387"/>
    </location>
</feature>
<dbReference type="Gene3D" id="2.30.29.30">
    <property type="entry name" value="Pleckstrin-homology domain (PH domain)/Phosphotyrosine-binding domain (PTB)"/>
    <property type="match status" value="1"/>
</dbReference>
<evidence type="ECO:0000259" key="5">
    <source>
        <dbReference type="PROSITE" id="PS50212"/>
    </source>
</evidence>
<feature type="region of interest" description="Disordered" evidence="3">
    <location>
        <begin position="740"/>
        <end position="777"/>
    </location>
</feature>
<dbReference type="Pfam" id="PF00617">
    <property type="entry name" value="RasGEF"/>
    <property type="match status" value="1"/>
</dbReference>
<dbReference type="RefSeq" id="XP_009553043.1">
    <property type="nucleotide sequence ID" value="XM_009554748.1"/>
</dbReference>
<evidence type="ECO:0000259" key="4">
    <source>
        <dbReference type="PROSITE" id="PS50003"/>
    </source>
</evidence>
<dbReference type="InterPro" id="IPR023578">
    <property type="entry name" value="Ras_GEF_dom_sf"/>
</dbReference>
<dbReference type="InterPro" id="IPR050729">
    <property type="entry name" value="Rho-GAP"/>
</dbReference>
<dbReference type="SUPFAM" id="SSF48366">
    <property type="entry name" value="Ras GEF"/>
    <property type="match status" value="2"/>
</dbReference>
<dbReference type="CDD" id="cd00159">
    <property type="entry name" value="RhoGAP"/>
    <property type="match status" value="1"/>
</dbReference>
<evidence type="ECO:0000256" key="2">
    <source>
        <dbReference type="PROSITE-ProRule" id="PRU00135"/>
    </source>
</evidence>
<dbReference type="InParanoid" id="W4JNQ2"/>
<dbReference type="GeneID" id="20672503"/>
<dbReference type="STRING" id="747525.W4JNQ2"/>
<dbReference type="InterPro" id="IPR036964">
    <property type="entry name" value="RASGEF_cat_dom_sf"/>
</dbReference>
<feature type="compositionally biased region" description="Polar residues" evidence="3">
    <location>
        <begin position="257"/>
        <end position="285"/>
    </location>
</feature>
<reference evidence="7 8" key="1">
    <citation type="journal article" date="2012" name="New Phytol.">
        <title>Insight into trade-off between wood decay and parasitism from the genome of a fungal forest pathogen.</title>
        <authorList>
            <person name="Olson A."/>
            <person name="Aerts A."/>
            <person name="Asiegbu F."/>
            <person name="Belbahri L."/>
            <person name="Bouzid O."/>
            <person name="Broberg A."/>
            <person name="Canback B."/>
            <person name="Coutinho P.M."/>
            <person name="Cullen D."/>
            <person name="Dalman K."/>
            <person name="Deflorio G."/>
            <person name="van Diepen L.T."/>
            <person name="Dunand C."/>
            <person name="Duplessis S."/>
            <person name="Durling M."/>
            <person name="Gonthier P."/>
            <person name="Grimwood J."/>
            <person name="Fossdal C.G."/>
            <person name="Hansson D."/>
            <person name="Henrissat B."/>
            <person name="Hietala A."/>
            <person name="Himmelstrand K."/>
            <person name="Hoffmeister D."/>
            <person name="Hogberg N."/>
            <person name="James T.Y."/>
            <person name="Karlsson M."/>
            <person name="Kohler A."/>
            <person name="Kues U."/>
            <person name="Lee Y.H."/>
            <person name="Lin Y.C."/>
            <person name="Lind M."/>
            <person name="Lindquist E."/>
            <person name="Lombard V."/>
            <person name="Lucas S."/>
            <person name="Lunden K."/>
            <person name="Morin E."/>
            <person name="Murat C."/>
            <person name="Park J."/>
            <person name="Raffaello T."/>
            <person name="Rouze P."/>
            <person name="Salamov A."/>
            <person name="Schmutz J."/>
            <person name="Solheim H."/>
            <person name="Stahlberg J."/>
            <person name="Velez H."/>
            <person name="de Vries R.P."/>
            <person name="Wiebenga A."/>
            <person name="Woodward S."/>
            <person name="Yakovlev I."/>
            <person name="Garbelotto M."/>
            <person name="Martin F."/>
            <person name="Grigoriev I.V."/>
            <person name="Stenlid J."/>
        </authorList>
    </citation>
    <scope>NUCLEOTIDE SEQUENCE [LARGE SCALE GENOMIC DNA]</scope>
    <source>
        <strain evidence="7 8">TC 32-1</strain>
    </source>
</reference>
<keyword evidence="2" id="KW-0344">Guanine-nucleotide releasing factor</keyword>
<dbReference type="Gene3D" id="1.10.840.10">
    <property type="entry name" value="Ras guanine-nucleotide exchange factors catalytic domain"/>
    <property type="match status" value="1"/>
</dbReference>
<evidence type="ECO:0000313" key="8">
    <source>
        <dbReference type="Proteomes" id="UP000030671"/>
    </source>
</evidence>
<evidence type="ECO:0000256" key="1">
    <source>
        <dbReference type="ARBA" id="ARBA00022468"/>
    </source>
</evidence>
<dbReference type="EMBL" id="KI925467">
    <property type="protein sequence ID" value="ETW74695.1"/>
    <property type="molecule type" value="Genomic_DNA"/>
</dbReference>
<dbReference type="SUPFAM" id="SSF50729">
    <property type="entry name" value="PH domain-like"/>
    <property type="match status" value="1"/>
</dbReference>
<dbReference type="InterPro" id="IPR001849">
    <property type="entry name" value="PH_domain"/>
</dbReference>
<feature type="compositionally biased region" description="Basic and acidic residues" evidence="3">
    <location>
        <begin position="1508"/>
        <end position="1520"/>
    </location>
</feature>
<dbReference type="PANTHER" id="PTHR23176:SF129">
    <property type="entry name" value="RHO GTPASE ACTIVATING PROTEIN AT 16F, ISOFORM E-RELATED"/>
    <property type="match status" value="1"/>
</dbReference>
<dbReference type="InterPro" id="IPR001895">
    <property type="entry name" value="RASGEF_cat_dom"/>
</dbReference>
<dbReference type="eggNOG" id="KOG4407">
    <property type="taxonomic scope" value="Eukaryota"/>
</dbReference>
<keyword evidence="8" id="KW-1185">Reference proteome</keyword>
<dbReference type="PROSITE" id="PS50003">
    <property type="entry name" value="PH_DOMAIN"/>
    <property type="match status" value="1"/>
</dbReference>
<dbReference type="Pfam" id="PF00620">
    <property type="entry name" value="RhoGAP"/>
    <property type="match status" value="1"/>
</dbReference>
<dbReference type="PROSITE" id="PS50238">
    <property type="entry name" value="RHOGAP"/>
    <property type="match status" value="1"/>
</dbReference>
<dbReference type="InterPro" id="IPR011993">
    <property type="entry name" value="PH-like_dom_sf"/>
</dbReference>
<feature type="domain" description="N-terminal Ras-GEF" evidence="5">
    <location>
        <begin position="814"/>
        <end position="968"/>
    </location>
</feature>
<dbReference type="GO" id="GO:0005085">
    <property type="term" value="F:guanyl-nucleotide exchange factor activity"/>
    <property type="evidence" value="ECO:0007669"/>
    <property type="project" value="UniProtKB-KW"/>
</dbReference>
<feature type="compositionally biased region" description="Low complexity" evidence="3">
    <location>
        <begin position="740"/>
        <end position="761"/>
    </location>
</feature>
<feature type="compositionally biased region" description="Basic and acidic residues" evidence="3">
    <location>
        <begin position="1338"/>
        <end position="1371"/>
    </location>
</feature>
<dbReference type="Gene3D" id="1.20.870.10">
    <property type="entry name" value="Son of sevenless (SoS) protein Chain: S domain 1"/>
    <property type="match status" value="1"/>
</dbReference>
<keyword evidence="1" id="KW-0343">GTPase activation</keyword>
<feature type="domain" description="PH" evidence="4">
    <location>
        <begin position="1456"/>
        <end position="1490"/>
    </location>
</feature>
<dbReference type="InterPro" id="IPR000651">
    <property type="entry name" value="Ras-like_Gua-exchang_fac_N"/>
</dbReference>
<dbReference type="HOGENOM" id="CLU_001922_0_0_1"/>
<protein>
    <submittedName>
        <fullName evidence="7">GTPase activating-like protein</fullName>
    </submittedName>
</protein>
<dbReference type="Gene3D" id="1.10.555.10">
    <property type="entry name" value="Rho GTPase activation protein"/>
    <property type="match status" value="1"/>
</dbReference>